<dbReference type="Proteomes" id="UP000184164">
    <property type="component" value="Unassembled WGS sequence"/>
</dbReference>
<dbReference type="STRING" id="1484053.SAMN05444274_10691"/>
<proteinExistence type="predicted"/>
<sequence>MNCKQAKQIKIEDFLKNQGITPAKIYRNFFWYKAPYRKDSNPSFKVNTTKNVWYDMTTGTGGNIIDLTLLMYNTDLTGALRILEKPGLSSPSFSFSDTQKTNFPGIEIKHIQTLQNRALIQFLNKREISQSLAASFIQECYYYAFPGQTKAFFAICWQNIKGGYNLQNAFGNKYIAGATGVTLIEGTDKTANIFEGMLDFLSALEYFKIQKPESTIIILNSITNLGSVKDKLKEYSHINLFLDNDIPGEKTATEIKLIHSGVKDYSKITYPGYNDFNDFICKKPQT</sequence>
<reference evidence="1 2" key="1">
    <citation type="submission" date="2016-11" db="EMBL/GenBank/DDBJ databases">
        <authorList>
            <person name="Jaros S."/>
            <person name="Januszkiewicz K."/>
            <person name="Wedrychowicz H."/>
        </authorList>
    </citation>
    <scope>NUCLEOTIDE SEQUENCE [LARGE SCALE GENOMIC DNA]</scope>
    <source>
        <strain evidence="1 2">DSM 26910</strain>
    </source>
</reference>
<accession>A0A1M5CEQ8</accession>
<dbReference type="SUPFAM" id="SSF57783">
    <property type="entry name" value="Zinc beta-ribbon"/>
    <property type="match status" value="1"/>
</dbReference>
<gene>
    <name evidence="1" type="ORF">SAMN05444274_10691</name>
</gene>
<dbReference type="OrthoDB" id="8536512at2"/>
<protein>
    <submittedName>
        <fullName evidence="1">Toprim-like</fullName>
    </submittedName>
</protein>
<dbReference type="GO" id="GO:0003677">
    <property type="term" value="F:DNA binding"/>
    <property type="evidence" value="ECO:0007669"/>
    <property type="project" value="InterPro"/>
</dbReference>
<dbReference type="Pfam" id="PF13155">
    <property type="entry name" value="Toprim_2"/>
    <property type="match status" value="1"/>
</dbReference>
<evidence type="ECO:0000313" key="2">
    <source>
        <dbReference type="Proteomes" id="UP000184164"/>
    </source>
</evidence>
<keyword evidence="2" id="KW-1185">Reference proteome</keyword>
<dbReference type="InterPro" id="IPR036977">
    <property type="entry name" value="DNA_primase_Znf_CHC2"/>
</dbReference>
<evidence type="ECO:0000313" key="1">
    <source>
        <dbReference type="EMBL" id="SHF53233.1"/>
    </source>
</evidence>
<dbReference type="GO" id="GO:0008270">
    <property type="term" value="F:zinc ion binding"/>
    <property type="evidence" value="ECO:0007669"/>
    <property type="project" value="InterPro"/>
</dbReference>
<dbReference type="EMBL" id="FQUM01000006">
    <property type="protein sequence ID" value="SHF53233.1"/>
    <property type="molecule type" value="Genomic_DNA"/>
</dbReference>
<dbReference type="Gene3D" id="3.90.580.10">
    <property type="entry name" value="Zinc finger, CHC2-type domain"/>
    <property type="match status" value="1"/>
</dbReference>
<dbReference type="GO" id="GO:0006260">
    <property type="term" value="P:DNA replication"/>
    <property type="evidence" value="ECO:0007669"/>
    <property type="project" value="InterPro"/>
</dbReference>
<dbReference type="AlphaFoldDB" id="A0A1M5CEQ8"/>
<name>A0A1M5CEQ8_9BACT</name>
<organism evidence="1 2">
    <name type="scientific">Mariniphaga anaerophila</name>
    <dbReference type="NCBI Taxonomy" id="1484053"/>
    <lineage>
        <taxon>Bacteria</taxon>
        <taxon>Pseudomonadati</taxon>
        <taxon>Bacteroidota</taxon>
        <taxon>Bacteroidia</taxon>
        <taxon>Marinilabiliales</taxon>
        <taxon>Prolixibacteraceae</taxon>
        <taxon>Mariniphaga</taxon>
    </lineage>
</organism>
<dbReference type="Gene3D" id="3.40.1360.10">
    <property type="match status" value="1"/>
</dbReference>
<dbReference type="RefSeq" id="WP_139249705.1">
    <property type="nucleotide sequence ID" value="NZ_FQUM01000006.1"/>
</dbReference>